<evidence type="ECO:0000313" key="2">
    <source>
        <dbReference type="EMBL" id="GLS64213.1"/>
    </source>
</evidence>
<dbReference type="EMBL" id="BSPK01000034">
    <property type="protein sequence ID" value="GLS64213.1"/>
    <property type="molecule type" value="Genomic_DNA"/>
</dbReference>
<dbReference type="Proteomes" id="UP000321960">
    <property type="component" value="Unassembled WGS sequence"/>
</dbReference>
<reference evidence="2" key="1">
    <citation type="journal article" date="2014" name="Int. J. Syst. Evol. Microbiol.">
        <title>Complete genome of a new Firmicutes species belonging to the dominant human colonic microbiota ('Ruminococcus bicirculans') reveals two chromosomes and a selective capacity to utilize plant glucans.</title>
        <authorList>
            <consortium name="NISC Comparative Sequencing Program"/>
            <person name="Wegmann U."/>
            <person name="Louis P."/>
            <person name="Goesmann A."/>
            <person name="Henrissat B."/>
            <person name="Duncan S.H."/>
            <person name="Flint H.J."/>
        </authorList>
    </citation>
    <scope>NUCLEOTIDE SEQUENCE</scope>
    <source>
        <strain evidence="2">NBRC 107715</strain>
    </source>
</reference>
<dbReference type="Proteomes" id="UP001156856">
    <property type="component" value="Unassembled WGS sequence"/>
</dbReference>
<reference evidence="4" key="2">
    <citation type="journal article" date="2019" name="Int. J. Syst. Evol. Microbiol.">
        <title>The Global Catalogue of Microorganisms (GCM) 10K type strain sequencing project: providing services to taxonomists for standard genome sequencing and annotation.</title>
        <authorList>
            <consortium name="The Broad Institute Genomics Platform"/>
            <consortium name="The Broad Institute Genome Sequencing Center for Infectious Disease"/>
            <person name="Wu L."/>
            <person name="Ma J."/>
        </authorList>
    </citation>
    <scope>NUCLEOTIDE SEQUENCE [LARGE SCALE GENOMIC DNA]</scope>
    <source>
        <strain evidence="4">NBRC 107715</strain>
    </source>
</reference>
<reference evidence="1 3" key="3">
    <citation type="submission" date="2019-07" db="EMBL/GenBank/DDBJ databases">
        <title>Whole genome shotgun sequence of Methylobacterium oxalidis NBRC 107715.</title>
        <authorList>
            <person name="Hosoyama A."/>
            <person name="Uohara A."/>
            <person name="Ohji S."/>
            <person name="Ichikawa N."/>
        </authorList>
    </citation>
    <scope>NUCLEOTIDE SEQUENCE [LARGE SCALE GENOMIC DNA]</scope>
    <source>
        <strain evidence="1 3">NBRC 107715</strain>
    </source>
</reference>
<reference evidence="2" key="4">
    <citation type="submission" date="2023-01" db="EMBL/GenBank/DDBJ databases">
        <title>Draft genome sequence of Methylobacterium oxalidis strain NBRC 107715.</title>
        <authorList>
            <person name="Sun Q."/>
            <person name="Mori K."/>
        </authorList>
    </citation>
    <scope>NUCLEOTIDE SEQUENCE</scope>
    <source>
        <strain evidence="2">NBRC 107715</strain>
    </source>
</reference>
<evidence type="ECO:0000313" key="3">
    <source>
        <dbReference type="Proteomes" id="UP000321960"/>
    </source>
</evidence>
<sequence length="89" mass="10163">MTPQMSTPTERHLRQIAQHLGLPLSDFFDEECLVPPALRTPPEPDAAALEMLGLWSLIRDPRDRERCLNMLRSCAARTESPLRLLPPQF</sequence>
<dbReference type="AlphaFoldDB" id="A0A512IZY7"/>
<gene>
    <name evidence="2" type="ORF">GCM10007888_25940</name>
    <name evidence="1" type="ORF">MOX02_13190</name>
</gene>
<evidence type="ECO:0000313" key="1">
    <source>
        <dbReference type="EMBL" id="GEP03281.1"/>
    </source>
</evidence>
<keyword evidence="4" id="KW-1185">Reference proteome</keyword>
<evidence type="ECO:0000313" key="4">
    <source>
        <dbReference type="Proteomes" id="UP001156856"/>
    </source>
</evidence>
<proteinExistence type="predicted"/>
<comment type="caution">
    <text evidence="1">The sequence shown here is derived from an EMBL/GenBank/DDBJ whole genome shotgun (WGS) entry which is preliminary data.</text>
</comment>
<organism evidence="1 3">
    <name type="scientific">Methylobacterium oxalidis</name>
    <dbReference type="NCBI Taxonomy" id="944322"/>
    <lineage>
        <taxon>Bacteria</taxon>
        <taxon>Pseudomonadati</taxon>
        <taxon>Pseudomonadota</taxon>
        <taxon>Alphaproteobacteria</taxon>
        <taxon>Hyphomicrobiales</taxon>
        <taxon>Methylobacteriaceae</taxon>
        <taxon>Methylobacterium</taxon>
    </lineage>
</organism>
<accession>A0A512IZY7</accession>
<name>A0A512IZY7_9HYPH</name>
<protein>
    <submittedName>
        <fullName evidence="1">Uncharacterized protein</fullName>
    </submittedName>
</protein>
<dbReference type="EMBL" id="BJZU01000019">
    <property type="protein sequence ID" value="GEP03281.1"/>
    <property type="molecule type" value="Genomic_DNA"/>
</dbReference>